<dbReference type="InterPro" id="IPR016181">
    <property type="entry name" value="Acyl_CoA_acyltransferase"/>
</dbReference>
<feature type="region of interest" description="Disordered" evidence="3">
    <location>
        <begin position="158"/>
        <end position="181"/>
    </location>
</feature>
<keyword evidence="2" id="KW-0012">Acyltransferase</keyword>
<dbReference type="Pfam" id="PF13508">
    <property type="entry name" value="Acetyltransf_7"/>
    <property type="match status" value="1"/>
</dbReference>
<dbReference type="PANTHER" id="PTHR43877:SF2">
    <property type="entry name" value="AMINOALKYLPHOSPHONATE N-ACETYLTRANSFERASE-RELATED"/>
    <property type="match status" value="1"/>
</dbReference>
<keyword evidence="1" id="KW-0808">Transferase</keyword>
<sequence length="181" mass="19874">MTGGGAAAHAAGWVLRSAAASDVEVLAELRATVMRADLERLGRYDGHRARQRLRDSFSPQHTSVIMSDGGLAGCVTVRPARGRQWLEHFYLAPHHQGRGLGSAVLRTVLERTDAQGMTVALNVLQGSAARRLYERHGFVVETQDPIDVFMMRPPGAALRVPGGRTEVQEDPDPHDPPRRRR</sequence>
<dbReference type="PROSITE" id="PS51186">
    <property type="entry name" value="GNAT"/>
    <property type="match status" value="1"/>
</dbReference>
<evidence type="ECO:0000313" key="6">
    <source>
        <dbReference type="Proteomes" id="UP001223390"/>
    </source>
</evidence>
<name>A0ABT7GVK5_9ACTN</name>
<evidence type="ECO:0000259" key="4">
    <source>
        <dbReference type="PROSITE" id="PS51186"/>
    </source>
</evidence>
<dbReference type="InterPro" id="IPR050832">
    <property type="entry name" value="Bact_Acetyltransf"/>
</dbReference>
<feature type="compositionally biased region" description="Basic and acidic residues" evidence="3">
    <location>
        <begin position="171"/>
        <end position="181"/>
    </location>
</feature>
<organism evidence="5 6">
    <name type="scientific">Streptomyces katrae</name>
    <dbReference type="NCBI Taxonomy" id="68223"/>
    <lineage>
        <taxon>Bacteria</taxon>
        <taxon>Bacillati</taxon>
        <taxon>Actinomycetota</taxon>
        <taxon>Actinomycetes</taxon>
        <taxon>Kitasatosporales</taxon>
        <taxon>Streptomycetaceae</taxon>
        <taxon>Streptomyces</taxon>
    </lineage>
</organism>
<dbReference type="Gene3D" id="3.40.630.30">
    <property type="match status" value="1"/>
</dbReference>
<dbReference type="InterPro" id="IPR000182">
    <property type="entry name" value="GNAT_dom"/>
</dbReference>
<dbReference type="Proteomes" id="UP001223390">
    <property type="component" value="Unassembled WGS sequence"/>
</dbReference>
<feature type="domain" description="N-acetyltransferase" evidence="4">
    <location>
        <begin position="13"/>
        <end position="156"/>
    </location>
</feature>
<dbReference type="RefSeq" id="WP_285343373.1">
    <property type="nucleotide sequence ID" value="NZ_JASITI010000021.1"/>
</dbReference>
<gene>
    <name evidence="5" type="ORF">QEZ40_002576</name>
</gene>
<protein>
    <submittedName>
        <fullName evidence="5">GNAT family N-acetyltransferase</fullName>
    </submittedName>
</protein>
<dbReference type="EMBL" id="JASITI010000021">
    <property type="protein sequence ID" value="MDK9497634.1"/>
    <property type="molecule type" value="Genomic_DNA"/>
</dbReference>
<evidence type="ECO:0000313" key="5">
    <source>
        <dbReference type="EMBL" id="MDK9497634.1"/>
    </source>
</evidence>
<evidence type="ECO:0000256" key="3">
    <source>
        <dbReference type="SAM" id="MobiDB-lite"/>
    </source>
</evidence>
<reference evidence="5 6" key="1">
    <citation type="submission" date="2023-05" db="EMBL/GenBank/DDBJ databases">
        <title>Sequencing and Assembly of Streptomyces sp. NP73.</title>
        <authorList>
            <person name="Konwar A.N."/>
            <person name="Saikia K."/>
            <person name="Thakur D."/>
        </authorList>
    </citation>
    <scope>NUCLEOTIDE SEQUENCE [LARGE SCALE GENOMIC DNA]</scope>
    <source>
        <strain evidence="5 6">NP73</strain>
    </source>
</reference>
<proteinExistence type="predicted"/>
<evidence type="ECO:0000256" key="2">
    <source>
        <dbReference type="ARBA" id="ARBA00023315"/>
    </source>
</evidence>
<dbReference type="PANTHER" id="PTHR43877">
    <property type="entry name" value="AMINOALKYLPHOSPHONATE N-ACETYLTRANSFERASE-RELATED-RELATED"/>
    <property type="match status" value="1"/>
</dbReference>
<keyword evidence="6" id="KW-1185">Reference proteome</keyword>
<evidence type="ECO:0000256" key="1">
    <source>
        <dbReference type="ARBA" id="ARBA00022679"/>
    </source>
</evidence>
<dbReference type="CDD" id="cd04301">
    <property type="entry name" value="NAT_SF"/>
    <property type="match status" value="1"/>
</dbReference>
<dbReference type="SUPFAM" id="SSF55729">
    <property type="entry name" value="Acyl-CoA N-acyltransferases (Nat)"/>
    <property type="match status" value="1"/>
</dbReference>
<accession>A0ABT7GVK5</accession>
<comment type="caution">
    <text evidence="5">The sequence shown here is derived from an EMBL/GenBank/DDBJ whole genome shotgun (WGS) entry which is preliminary data.</text>
</comment>